<sequence>MSPVILESVLTCPHCGYAQQETMPTDACQFLYECCNCKALLRPNPDDCCVFCSFGSVKCPPVQTQHGCCE</sequence>
<dbReference type="InterPro" id="IPR047677">
    <property type="entry name" value="GDCCVxC"/>
</dbReference>
<dbReference type="OrthoDB" id="332228at2"/>
<comment type="caution">
    <text evidence="1">The sequence shown here is derived from an EMBL/GenBank/DDBJ whole genome shotgun (WGS) entry which is preliminary data.</text>
</comment>
<dbReference type="AlphaFoldDB" id="A0A431V2B8"/>
<protein>
    <submittedName>
        <fullName evidence="1">Uncharacterized protein</fullName>
    </submittedName>
</protein>
<evidence type="ECO:0000313" key="2">
    <source>
        <dbReference type="Proteomes" id="UP000267400"/>
    </source>
</evidence>
<dbReference type="Proteomes" id="UP000267400">
    <property type="component" value="Unassembled WGS sequence"/>
</dbReference>
<evidence type="ECO:0000313" key="1">
    <source>
        <dbReference type="EMBL" id="RTR02464.1"/>
    </source>
</evidence>
<name>A0A431V2B8_9GAMM</name>
<gene>
    <name evidence="1" type="ORF">EKG36_12780</name>
</gene>
<keyword evidence="2" id="KW-1185">Reference proteome</keyword>
<reference evidence="1 2" key="1">
    <citation type="submission" date="2018-12" db="EMBL/GenBank/DDBJ databases">
        <authorList>
            <person name="Yu L."/>
        </authorList>
    </citation>
    <scope>NUCLEOTIDE SEQUENCE [LARGE SCALE GENOMIC DNA]</scope>
    <source>
        <strain evidence="1 2">11S</strain>
    </source>
</reference>
<organism evidence="1 2">
    <name type="scientific">Halomonas nitroreducens</name>
    <dbReference type="NCBI Taxonomy" id="447425"/>
    <lineage>
        <taxon>Bacteria</taxon>
        <taxon>Pseudomonadati</taxon>
        <taxon>Pseudomonadota</taxon>
        <taxon>Gammaproteobacteria</taxon>
        <taxon>Oceanospirillales</taxon>
        <taxon>Halomonadaceae</taxon>
        <taxon>Halomonas</taxon>
    </lineage>
</organism>
<accession>A0A431V2B8</accession>
<dbReference type="NCBIfam" id="NF041374">
    <property type="entry name" value="GDCCVxC"/>
    <property type="match status" value="1"/>
</dbReference>
<proteinExistence type="predicted"/>
<dbReference type="EMBL" id="RXNS01000011">
    <property type="protein sequence ID" value="RTR02464.1"/>
    <property type="molecule type" value="Genomic_DNA"/>
</dbReference>